<feature type="chain" id="PRO_5030809399" description="Peptide methionine sulfoxide reductase MsrA" evidence="5">
    <location>
        <begin position="21"/>
        <end position="196"/>
    </location>
</feature>
<feature type="domain" description="Peptide methionine sulphoxide reductase MsrA" evidence="6">
    <location>
        <begin position="32"/>
        <end position="182"/>
    </location>
</feature>
<comment type="catalytic activity">
    <reaction evidence="2 4">
        <text>L-methionyl-[protein] + [thioredoxin]-disulfide + H2O = L-methionyl-(S)-S-oxide-[protein] + [thioredoxin]-dithiol</text>
        <dbReference type="Rhea" id="RHEA:14217"/>
        <dbReference type="Rhea" id="RHEA-COMP:10698"/>
        <dbReference type="Rhea" id="RHEA-COMP:10700"/>
        <dbReference type="Rhea" id="RHEA-COMP:12313"/>
        <dbReference type="Rhea" id="RHEA-COMP:12315"/>
        <dbReference type="ChEBI" id="CHEBI:15377"/>
        <dbReference type="ChEBI" id="CHEBI:16044"/>
        <dbReference type="ChEBI" id="CHEBI:29950"/>
        <dbReference type="ChEBI" id="CHEBI:44120"/>
        <dbReference type="ChEBI" id="CHEBI:50058"/>
        <dbReference type="EC" id="1.8.4.11"/>
    </reaction>
</comment>
<evidence type="ECO:0000256" key="2">
    <source>
        <dbReference type="ARBA" id="ARBA00047806"/>
    </source>
</evidence>
<evidence type="ECO:0000256" key="4">
    <source>
        <dbReference type="HAMAP-Rule" id="MF_01401"/>
    </source>
</evidence>
<reference evidence="7 8" key="1">
    <citation type="submission" date="2020-07" db="EMBL/GenBank/DDBJ databases">
        <authorList>
            <person name="Feng X."/>
        </authorList>
    </citation>
    <scope>NUCLEOTIDE SEQUENCE [LARGE SCALE GENOMIC DNA]</scope>
    <source>
        <strain evidence="7 8">JCM23202</strain>
    </source>
</reference>
<feature type="active site" evidence="4">
    <location>
        <position position="39"/>
    </location>
</feature>
<dbReference type="Proteomes" id="UP000526501">
    <property type="component" value="Unassembled WGS sequence"/>
</dbReference>
<keyword evidence="8" id="KW-1185">Reference proteome</keyword>
<dbReference type="GO" id="GO:0008113">
    <property type="term" value="F:peptide-methionine (S)-S-oxide reductase activity"/>
    <property type="evidence" value="ECO:0007669"/>
    <property type="project" value="UniProtKB-UniRule"/>
</dbReference>
<dbReference type="InterPro" id="IPR002569">
    <property type="entry name" value="Met_Sox_Rdtase_MsrA_dom"/>
</dbReference>
<name>A0A7X1BB30_9BACT</name>
<comment type="caution">
    <text evidence="7">The sequence shown here is derived from an EMBL/GenBank/DDBJ whole genome shotgun (WGS) entry which is preliminary data.</text>
</comment>
<dbReference type="SUPFAM" id="SSF55068">
    <property type="entry name" value="Peptide methionine sulfoxide reductase"/>
    <property type="match status" value="1"/>
</dbReference>
<dbReference type="PANTHER" id="PTHR43774">
    <property type="entry name" value="PEPTIDE METHIONINE SULFOXIDE REDUCTASE"/>
    <property type="match status" value="1"/>
</dbReference>
<dbReference type="NCBIfam" id="TIGR00401">
    <property type="entry name" value="msrA"/>
    <property type="match status" value="1"/>
</dbReference>
<dbReference type="HAMAP" id="MF_01401">
    <property type="entry name" value="MsrA"/>
    <property type="match status" value="1"/>
</dbReference>
<evidence type="ECO:0000259" key="6">
    <source>
        <dbReference type="Pfam" id="PF01625"/>
    </source>
</evidence>
<dbReference type="EMBL" id="JACHVC010000013">
    <property type="protein sequence ID" value="MBC2607768.1"/>
    <property type="molecule type" value="Genomic_DNA"/>
</dbReference>
<feature type="signal peptide" evidence="5">
    <location>
        <begin position="1"/>
        <end position="20"/>
    </location>
</feature>
<evidence type="ECO:0000313" key="7">
    <source>
        <dbReference type="EMBL" id="MBC2607768.1"/>
    </source>
</evidence>
<evidence type="ECO:0000256" key="3">
    <source>
        <dbReference type="ARBA" id="ARBA00048782"/>
    </source>
</evidence>
<sequence>MKNLLLLTFALILMTQTNMAQDTDSDKKDLETITLAGGCFWCVEAVYQRLDGVESAVNGYMGGHTKKPSYKEVCTGKTGHAEVIQIKFDPAVTDLAALIDFFWEAHDPTTLNRQGADVGTQYRSAIYYENESQKEIAEASKAKAASKFSDPIVTEITEASTFYPAEDYHQEYYELNKSYPYCRAVITPKLKKLGLE</sequence>
<keyword evidence="1 4" id="KW-0560">Oxidoreductase</keyword>
<comment type="catalytic activity">
    <reaction evidence="3 4">
        <text>[thioredoxin]-disulfide + L-methionine + H2O = L-methionine (S)-S-oxide + [thioredoxin]-dithiol</text>
        <dbReference type="Rhea" id="RHEA:19993"/>
        <dbReference type="Rhea" id="RHEA-COMP:10698"/>
        <dbReference type="Rhea" id="RHEA-COMP:10700"/>
        <dbReference type="ChEBI" id="CHEBI:15377"/>
        <dbReference type="ChEBI" id="CHEBI:29950"/>
        <dbReference type="ChEBI" id="CHEBI:50058"/>
        <dbReference type="ChEBI" id="CHEBI:57844"/>
        <dbReference type="ChEBI" id="CHEBI:58772"/>
        <dbReference type="EC" id="1.8.4.11"/>
    </reaction>
</comment>
<gene>
    <name evidence="4 7" type="primary">msrA</name>
    <name evidence="7" type="ORF">H5P27_17070</name>
</gene>
<dbReference type="PANTHER" id="PTHR43774:SF1">
    <property type="entry name" value="PEPTIDE METHIONINE SULFOXIDE REDUCTASE MSRA 2"/>
    <property type="match status" value="1"/>
</dbReference>
<organism evidence="7 8">
    <name type="scientific">Pelagicoccus albus</name>
    <dbReference type="NCBI Taxonomy" id="415222"/>
    <lineage>
        <taxon>Bacteria</taxon>
        <taxon>Pseudomonadati</taxon>
        <taxon>Verrucomicrobiota</taxon>
        <taxon>Opitutia</taxon>
        <taxon>Puniceicoccales</taxon>
        <taxon>Pelagicoccaceae</taxon>
        <taxon>Pelagicoccus</taxon>
    </lineage>
</organism>
<accession>A0A7X1BB30</accession>
<evidence type="ECO:0000313" key="8">
    <source>
        <dbReference type="Proteomes" id="UP000526501"/>
    </source>
</evidence>
<comment type="similarity">
    <text evidence="4">Belongs to the MsrA Met sulfoxide reductase family.</text>
</comment>
<proteinExistence type="inferred from homology"/>
<dbReference type="EC" id="1.8.4.11" evidence="4"/>
<dbReference type="AlphaFoldDB" id="A0A7X1BB30"/>
<dbReference type="Gene3D" id="3.30.1060.10">
    <property type="entry name" value="Peptide methionine sulphoxide reductase MsrA"/>
    <property type="match status" value="1"/>
</dbReference>
<comment type="function">
    <text evidence="4">Has an important function as a repair enzyme for proteins that have been inactivated by oxidation. Catalyzes the reversible oxidation-reduction of methionine sulfoxide in proteins to methionine.</text>
</comment>
<keyword evidence="5" id="KW-0732">Signal</keyword>
<evidence type="ECO:0000256" key="1">
    <source>
        <dbReference type="ARBA" id="ARBA00023002"/>
    </source>
</evidence>
<protein>
    <recommendedName>
        <fullName evidence="4">Peptide methionine sulfoxide reductase MsrA</fullName>
        <shortName evidence="4">Protein-methionine-S-oxide reductase</shortName>
        <ecNumber evidence="4">1.8.4.11</ecNumber>
    </recommendedName>
    <alternativeName>
        <fullName evidence="4">Peptide-methionine (S)-S-oxide reductase</fullName>
        <shortName evidence="4">Peptide Met(O) reductase</shortName>
    </alternativeName>
</protein>
<dbReference type="InterPro" id="IPR036509">
    <property type="entry name" value="Met_Sox_Rdtase_MsrA_sf"/>
</dbReference>
<dbReference type="Pfam" id="PF01625">
    <property type="entry name" value="PMSR"/>
    <property type="match status" value="1"/>
</dbReference>
<evidence type="ECO:0000256" key="5">
    <source>
        <dbReference type="SAM" id="SignalP"/>
    </source>
</evidence>